<dbReference type="PROSITE" id="PS51257">
    <property type="entry name" value="PROKAR_LIPOPROTEIN"/>
    <property type="match status" value="1"/>
</dbReference>
<evidence type="ECO:0000256" key="1">
    <source>
        <dbReference type="SAM" id="SignalP"/>
    </source>
</evidence>
<gene>
    <name evidence="2" type="ORF">SAMN05216167_1594</name>
</gene>
<feature type="chain" id="PRO_5011487035" evidence="1">
    <location>
        <begin position="20"/>
        <end position="128"/>
    </location>
</feature>
<feature type="signal peptide" evidence="1">
    <location>
        <begin position="1"/>
        <end position="19"/>
    </location>
</feature>
<dbReference type="AlphaFoldDB" id="A0A1I2I7A9"/>
<keyword evidence="1" id="KW-0732">Signal</keyword>
<organism evidence="2 3">
    <name type="scientific">Spirosoma endophyticum</name>
    <dbReference type="NCBI Taxonomy" id="662367"/>
    <lineage>
        <taxon>Bacteria</taxon>
        <taxon>Pseudomonadati</taxon>
        <taxon>Bacteroidota</taxon>
        <taxon>Cytophagia</taxon>
        <taxon>Cytophagales</taxon>
        <taxon>Cytophagaceae</taxon>
        <taxon>Spirosoma</taxon>
    </lineage>
</organism>
<keyword evidence="3" id="KW-1185">Reference proteome</keyword>
<accession>A0A1I2I7A9</accession>
<name>A0A1I2I7A9_9BACT</name>
<dbReference type="STRING" id="662367.SAMN05216167_1594"/>
<protein>
    <submittedName>
        <fullName evidence="2">Uncharacterized protein</fullName>
    </submittedName>
</protein>
<sequence>MPRFCLALLFLLLSFSCKKEELALNGQSVKAQVLYRSCAGTILHWIDAPASKGQNWQWGTNPNAPVSTANPAKIYPNCVSAFDIPTDRQGLGDTLELTYKELAGPSGLVCGLGGLPTIYISVKQVKRY</sequence>
<reference evidence="2 3" key="1">
    <citation type="submission" date="2016-10" db="EMBL/GenBank/DDBJ databases">
        <authorList>
            <person name="de Groot N.N."/>
        </authorList>
    </citation>
    <scope>NUCLEOTIDE SEQUENCE [LARGE SCALE GENOMIC DNA]</scope>
    <source>
        <strain evidence="2 3">DSM 26130</strain>
    </source>
</reference>
<dbReference type="OrthoDB" id="176895at768503"/>
<evidence type="ECO:0000313" key="3">
    <source>
        <dbReference type="Proteomes" id="UP000198598"/>
    </source>
</evidence>
<dbReference type="Proteomes" id="UP000198598">
    <property type="component" value="Unassembled WGS sequence"/>
</dbReference>
<dbReference type="RefSeq" id="WP_093835409.1">
    <property type="nucleotide sequence ID" value="NZ_FOLQ01000059.1"/>
</dbReference>
<evidence type="ECO:0000313" key="2">
    <source>
        <dbReference type="EMBL" id="SFF38114.1"/>
    </source>
</evidence>
<dbReference type="EMBL" id="FOLQ01000059">
    <property type="protein sequence ID" value="SFF38114.1"/>
    <property type="molecule type" value="Genomic_DNA"/>
</dbReference>
<proteinExistence type="predicted"/>